<sequence>LDIDDTDDTVHGGQQLALFNAHYDDYCFQPIHIFEAATGKPVLSLLRPGKRPSGAEAARILKHVIGRIRRNWPRVEITL</sequence>
<protein>
    <submittedName>
        <fullName evidence="2">Transposase</fullName>
    </submittedName>
</protein>
<reference evidence="2 3" key="1">
    <citation type="submission" date="2022-02" db="EMBL/GenBank/DDBJ databases">
        <authorList>
            <person name="Zhuang L."/>
        </authorList>
    </citation>
    <scope>NUCLEOTIDE SEQUENCE [LARGE SCALE GENOMIC DNA]</scope>
    <source>
        <strain evidence="2 3">C32</strain>
    </source>
</reference>
<reference evidence="3" key="2">
    <citation type="submission" date="2023-07" db="EMBL/GenBank/DDBJ databases">
        <title>Shewanella mangrovi sp. nov., an acetaldehyde- degrading bacterium isolated from mangrove sediment.</title>
        <authorList>
            <person name="Liu Y."/>
        </authorList>
    </citation>
    <scope>NUCLEOTIDE SEQUENCE [LARGE SCALE GENOMIC DNA]</scope>
    <source>
        <strain evidence="3">C32</strain>
    </source>
</reference>
<accession>A0ABT2FRZ8</accession>
<keyword evidence="3" id="KW-1185">Reference proteome</keyword>
<evidence type="ECO:0000259" key="1">
    <source>
        <dbReference type="Pfam" id="PF13701"/>
    </source>
</evidence>
<feature type="non-terminal residue" evidence="2">
    <location>
        <position position="1"/>
    </location>
</feature>
<proteinExistence type="predicted"/>
<name>A0ABT2FRZ8_9GAMM</name>
<evidence type="ECO:0000313" key="3">
    <source>
        <dbReference type="Proteomes" id="UP001201549"/>
    </source>
</evidence>
<organism evidence="2 3">
    <name type="scientific">Shewanella electrica</name>
    <dbReference type="NCBI Taxonomy" id="515560"/>
    <lineage>
        <taxon>Bacteria</taxon>
        <taxon>Pseudomonadati</taxon>
        <taxon>Pseudomonadota</taxon>
        <taxon>Gammaproteobacteria</taxon>
        <taxon>Alteromonadales</taxon>
        <taxon>Shewanellaceae</taxon>
        <taxon>Shewanella</taxon>
    </lineage>
</organism>
<feature type="domain" description="Transposase DDE" evidence="1">
    <location>
        <begin position="1"/>
        <end position="78"/>
    </location>
</feature>
<dbReference type="InterPro" id="IPR025668">
    <property type="entry name" value="Tnp_DDE_dom"/>
</dbReference>
<dbReference type="Proteomes" id="UP001201549">
    <property type="component" value="Unassembled WGS sequence"/>
</dbReference>
<dbReference type="EMBL" id="JAKOGG010000760">
    <property type="protein sequence ID" value="MCS4559104.1"/>
    <property type="molecule type" value="Genomic_DNA"/>
</dbReference>
<comment type="caution">
    <text evidence="2">The sequence shown here is derived from an EMBL/GenBank/DDBJ whole genome shotgun (WGS) entry which is preliminary data.</text>
</comment>
<feature type="non-terminal residue" evidence="2">
    <location>
        <position position="79"/>
    </location>
</feature>
<dbReference type="Pfam" id="PF13701">
    <property type="entry name" value="DDE_Tnp_1_4"/>
    <property type="match status" value="1"/>
</dbReference>
<evidence type="ECO:0000313" key="2">
    <source>
        <dbReference type="EMBL" id="MCS4559104.1"/>
    </source>
</evidence>
<dbReference type="RefSeq" id="WP_238899061.1">
    <property type="nucleotide sequence ID" value="NZ_JAKOGG010000760.1"/>
</dbReference>
<gene>
    <name evidence="2" type="ORF">L9G74_22035</name>
</gene>